<sequence length="489" mass="54705">SKSVGAPTQSWEAIDLEALLIDEGTEANKSAWDLMLMEGGIADVAVPDAMHGASKSVGAPTKSWEAIDLEALLIDKGTEAQQNRPPFGVIYTEDDGKEEAILLVTQLPEVSTQFNSGAIWMRFKYSPMWPVFAQSTQVDCLNEDSLDLDQHLSSFKWLLIAVGGIFLRFIVGMMPSRKNAFCPNQASKRPGLSCFYATRLLFLLWLGNGALCDDPSPSLRSRKASSLGLDQNHLEEQRSENQRQSFQQLRQEMESRFNDLANRLSALQEMESGFTEMSGQLSALKEMESGFTEMSGQLSALTSIVSSDSRNSESRNLRSNARKLQSPLSTEDPVPYRRACTSHRLDKADIYSKIIDHLDDQDDIYYNRGTHMTLQFVGSLDRKYLVLDNGNAVCSPRMNSVYRVRAVNSSPEENIYSFYDPRRPGQYLYLPTNSDTVGMASLGTTDAELLSLTRERNGKYYWSAPREIEHVGVDPTGLSRCQSDCDEDR</sequence>
<dbReference type="AlphaFoldDB" id="K0RP23"/>
<feature type="coiled-coil region" evidence="1">
    <location>
        <begin position="236"/>
        <end position="270"/>
    </location>
</feature>
<name>K0RP23_THAOC</name>
<protein>
    <submittedName>
        <fullName evidence="3">Uncharacterized protein</fullName>
    </submittedName>
</protein>
<evidence type="ECO:0000313" key="4">
    <source>
        <dbReference type="Proteomes" id="UP000266841"/>
    </source>
</evidence>
<keyword evidence="1" id="KW-0175">Coiled coil</keyword>
<feature type="non-terminal residue" evidence="3">
    <location>
        <position position="1"/>
    </location>
</feature>
<dbReference type="Proteomes" id="UP000266841">
    <property type="component" value="Unassembled WGS sequence"/>
</dbReference>
<accession>K0RP23</accession>
<proteinExistence type="predicted"/>
<comment type="caution">
    <text evidence="3">The sequence shown here is derived from an EMBL/GenBank/DDBJ whole genome shotgun (WGS) entry which is preliminary data.</text>
</comment>
<keyword evidence="4" id="KW-1185">Reference proteome</keyword>
<evidence type="ECO:0000256" key="1">
    <source>
        <dbReference type="SAM" id="Coils"/>
    </source>
</evidence>
<gene>
    <name evidence="3" type="ORF">THAOC_25530</name>
</gene>
<organism evidence="3 4">
    <name type="scientific">Thalassiosira oceanica</name>
    <name type="common">Marine diatom</name>
    <dbReference type="NCBI Taxonomy" id="159749"/>
    <lineage>
        <taxon>Eukaryota</taxon>
        <taxon>Sar</taxon>
        <taxon>Stramenopiles</taxon>
        <taxon>Ochrophyta</taxon>
        <taxon>Bacillariophyta</taxon>
        <taxon>Coscinodiscophyceae</taxon>
        <taxon>Thalassiosirophycidae</taxon>
        <taxon>Thalassiosirales</taxon>
        <taxon>Thalassiosiraceae</taxon>
        <taxon>Thalassiosira</taxon>
    </lineage>
</organism>
<feature type="region of interest" description="Disordered" evidence="2">
    <location>
        <begin position="306"/>
        <end position="334"/>
    </location>
</feature>
<reference evidence="3 4" key="1">
    <citation type="journal article" date="2012" name="Genome Biol.">
        <title>Genome and low-iron response of an oceanic diatom adapted to chronic iron limitation.</title>
        <authorList>
            <person name="Lommer M."/>
            <person name="Specht M."/>
            <person name="Roy A.S."/>
            <person name="Kraemer L."/>
            <person name="Andreson R."/>
            <person name="Gutowska M.A."/>
            <person name="Wolf J."/>
            <person name="Bergner S.V."/>
            <person name="Schilhabel M.B."/>
            <person name="Klostermeier U.C."/>
            <person name="Beiko R.G."/>
            <person name="Rosenstiel P."/>
            <person name="Hippler M."/>
            <person name="Laroche J."/>
        </authorList>
    </citation>
    <scope>NUCLEOTIDE SEQUENCE [LARGE SCALE GENOMIC DNA]</scope>
    <source>
        <strain evidence="3 4">CCMP1005</strain>
    </source>
</reference>
<evidence type="ECO:0000256" key="2">
    <source>
        <dbReference type="SAM" id="MobiDB-lite"/>
    </source>
</evidence>
<evidence type="ECO:0000313" key="3">
    <source>
        <dbReference type="EMBL" id="EJK54810.1"/>
    </source>
</evidence>
<dbReference type="EMBL" id="AGNL01035245">
    <property type="protein sequence ID" value="EJK54810.1"/>
    <property type="molecule type" value="Genomic_DNA"/>
</dbReference>